<feature type="region of interest" description="Disordered" evidence="3">
    <location>
        <begin position="181"/>
        <end position="200"/>
    </location>
</feature>
<keyword evidence="6" id="KW-1185">Reference proteome</keyword>
<comment type="caution">
    <text evidence="5">The sequence shown here is derived from an EMBL/GenBank/DDBJ whole genome shotgun (WGS) entry which is preliminary data.</text>
</comment>
<evidence type="ECO:0000313" key="6">
    <source>
        <dbReference type="Proteomes" id="UP001596496"/>
    </source>
</evidence>
<dbReference type="PROSITE" id="PS00330">
    <property type="entry name" value="HEMOLYSIN_CALCIUM"/>
    <property type="match status" value="2"/>
</dbReference>
<evidence type="ECO:0000256" key="3">
    <source>
        <dbReference type="SAM" id="MobiDB-lite"/>
    </source>
</evidence>
<proteinExistence type="predicted"/>
<dbReference type="EMBL" id="JBHTCG010000003">
    <property type="protein sequence ID" value="MFC7381650.1"/>
    <property type="molecule type" value="Genomic_DNA"/>
</dbReference>
<dbReference type="InterPro" id="IPR050557">
    <property type="entry name" value="RTX_toxin/Mannuronan_C5-epim"/>
</dbReference>
<protein>
    <submittedName>
        <fullName evidence="5">Calcium-binding protein</fullName>
    </submittedName>
</protein>
<evidence type="ECO:0000256" key="2">
    <source>
        <dbReference type="ARBA" id="ARBA00022525"/>
    </source>
</evidence>
<feature type="chain" id="PRO_5045299733" evidence="4">
    <location>
        <begin position="39"/>
        <end position="288"/>
    </location>
</feature>
<reference evidence="6" key="1">
    <citation type="journal article" date="2019" name="Int. J. Syst. Evol. Microbiol.">
        <title>The Global Catalogue of Microorganisms (GCM) 10K type strain sequencing project: providing services to taxonomists for standard genome sequencing and annotation.</title>
        <authorList>
            <consortium name="The Broad Institute Genomics Platform"/>
            <consortium name="The Broad Institute Genome Sequencing Center for Infectious Disease"/>
            <person name="Wu L."/>
            <person name="Ma J."/>
        </authorList>
    </citation>
    <scope>NUCLEOTIDE SEQUENCE [LARGE SCALE GENOMIC DNA]</scope>
    <source>
        <strain evidence="6">CECT 7649</strain>
    </source>
</reference>
<feature type="signal peptide" evidence="4">
    <location>
        <begin position="1"/>
        <end position="38"/>
    </location>
</feature>
<evidence type="ECO:0000256" key="4">
    <source>
        <dbReference type="SAM" id="SignalP"/>
    </source>
</evidence>
<dbReference type="RefSeq" id="WP_380824647.1">
    <property type="nucleotide sequence ID" value="NZ_JBHTCG010000003.1"/>
</dbReference>
<dbReference type="Pfam" id="PF00353">
    <property type="entry name" value="HemolysinCabind"/>
    <property type="match status" value="2"/>
</dbReference>
<dbReference type="PANTHER" id="PTHR38340">
    <property type="entry name" value="S-LAYER PROTEIN"/>
    <property type="match status" value="1"/>
</dbReference>
<keyword evidence="4" id="KW-0732">Signal</keyword>
<dbReference type="InterPro" id="IPR018511">
    <property type="entry name" value="Hemolysin-typ_Ca-bd_CS"/>
</dbReference>
<dbReference type="InterPro" id="IPR011049">
    <property type="entry name" value="Serralysin-like_metalloprot_C"/>
</dbReference>
<organism evidence="5 6">
    <name type="scientific">Sphaerisporangium rhizosphaerae</name>
    <dbReference type="NCBI Taxonomy" id="2269375"/>
    <lineage>
        <taxon>Bacteria</taxon>
        <taxon>Bacillati</taxon>
        <taxon>Actinomycetota</taxon>
        <taxon>Actinomycetes</taxon>
        <taxon>Streptosporangiales</taxon>
        <taxon>Streptosporangiaceae</taxon>
        <taxon>Sphaerisporangium</taxon>
    </lineage>
</organism>
<sequence>MSGRDRNHRVSRRVMRVLGGAAALAALPAILSVRPAMAARPCYGDCQPGVVRSAGVLKYDAPVGVDDQITVSAAGGFLTVADPTATLTVGAGCTLVTPHEARCASANVGSMVVRGLDGDDVITNSTGLAARLMGGDGDDRLVGGSGDDTLVGGFGGDLLRGGAGSDTVAYSEVSNRLGVRADLDGATGDDGSSEDGPAGARDTIAADVENLEGTNADDVLIGDAGPNVIDASNGHDLIQGLGGDDRLTGRGGGTLDGGAGADRCTSDLRGLLETVDTFSGCETTEIVT</sequence>
<dbReference type="Gene3D" id="2.150.10.10">
    <property type="entry name" value="Serralysin-like metalloprotease, C-terminal"/>
    <property type="match status" value="2"/>
</dbReference>
<evidence type="ECO:0000313" key="5">
    <source>
        <dbReference type="EMBL" id="MFC7381650.1"/>
    </source>
</evidence>
<accession>A0ABW2NZR3</accession>
<dbReference type="Proteomes" id="UP001596496">
    <property type="component" value="Unassembled WGS sequence"/>
</dbReference>
<comment type="subcellular location">
    <subcellularLocation>
        <location evidence="1">Secreted</location>
    </subcellularLocation>
</comment>
<dbReference type="SUPFAM" id="SSF51120">
    <property type="entry name" value="beta-Roll"/>
    <property type="match status" value="2"/>
</dbReference>
<evidence type="ECO:0000256" key="1">
    <source>
        <dbReference type="ARBA" id="ARBA00004613"/>
    </source>
</evidence>
<gene>
    <name evidence="5" type="ORF">ACFQSB_05475</name>
</gene>
<dbReference type="InterPro" id="IPR001343">
    <property type="entry name" value="Hemolysn_Ca-bd"/>
</dbReference>
<dbReference type="PANTHER" id="PTHR38340:SF1">
    <property type="entry name" value="S-LAYER PROTEIN"/>
    <property type="match status" value="1"/>
</dbReference>
<name>A0ABW2NZR3_9ACTN</name>
<dbReference type="PRINTS" id="PR00313">
    <property type="entry name" value="CABNDNGRPT"/>
</dbReference>
<keyword evidence="2" id="KW-0964">Secreted</keyword>